<feature type="compositionally biased region" description="Gly residues" evidence="1">
    <location>
        <begin position="185"/>
        <end position="195"/>
    </location>
</feature>
<feature type="compositionally biased region" description="Low complexity" evidence="1">
    <location>
        <begin position="251"/>
        <end position="269"/>
    </location>
</feature>
<accession>A0ABM5T0P5</accession>
<evidence type="ECO:0000256" key="1">
    <source>
        <dbReference type="SAM" id="MobiDB-lite"/>
    </source>
</evidence>
<organism evidence="2 3">
    <name type="scientific">Pandoraea vervacti</name>
    <dbReference type="NCBI Taxonomy" id="656178"/>
    <lineage>
        <taxon>Bacteria</taxon>
        <taxon>Pseudomonadati</taxon>
        <taxon>Pseudomonadota</taxon>
        <taxon>Betaproteobacteria</taxon>
        <taxon>Burkholderiales</taxon>
        <taxon>Burkholderiaceae</taxon>
        <taxon>Pandoraea</taxon>
    </lineage>
</organism>
<evidence type="ECO:0000313" key="2">
    <source>
        <dbReference type="EMBL" id="AJP58348.1"/>
    </source>
</evidence>
<gene>
    <name evidence="2" type="ORF">UC34_18050</name>
</gene>
<dbReference type="EMBL" id="CP010897">
    <property type="protein sequence ID" value="AJP58348.1"/>
    <property type="molecule type" value="Genomic_DNA"/>
</dbReference>
<proteinExistence type="predicted"/>
<feature type="compositionally biased region" description="Low complexity" evidence="1">
    <location>
        <begin position="34"/>
        <end position="45"/>
    </location>
</feature>
<keyword evidence="3" id="KW-1185">Reference proteome</keyword>
<sequence length="558" mass="59471">MGGALTGAANRTFAVRGAGGISRAAASTPQTQGAPASAAIRAAPSTDTPVDAPTTLLDGAPTDMPMTLVADWKNPARSRTRSGAKAEVPPIPLWGYDDPTPDWVSPTRAMAQDWADRYGVNTAQLVRVGGECTRYGLLELGGHRFLVGPTAAPAEARALTRMLKTHPQIGAIFCVEPGAMQAQGESGGAAGGPGGKEGKGVQGYRERPISAYFSMVVRRNAGRWDAISATNARDAANTANTANAANAANAVAATDSTTPPTRSPSASGGPLDGGLSHVQFMEFEGMERFDTQIDGATLWRAGKGVADFMRSHPGKIALVCSEHGIARPCAVIASAALQLRDGDARLRSQLATEAVRQRAEASDHHINVASRALDLVAELSRLTAMLRMPGRGDPRWERKVMLLRQRLPELSPGAGVDWQGRDGRRQLAGVLEANFDRVAPLLASGGLPPGTALLWFRHEIDVLSGVRFLSPGYVGTHIDRISQDDIDPQSPDAVRLVSIDDYGLTCDNKYYDVDSVARWFQQCERHGTFMTNPVSRSTVVALLVKDTEKARLAKVFRR</sequence>
<dbReference type="Proteomes" id="UP000035085">
    <property type="component" value="Chromosome"/>
</dbReference>
<feature type="region of interest" description="Disordered" evidence="1">
    <location>
        <begin position="251"/>
        <end position="273"/>
    </location>
</feature>
<name>A0ABM5T0P5_9BURK</name>
<protein>
    <submittedName>
        <fullName evidence="2">Uncharacterized protein</fullName>
    </submittedName>
</protein>
<feature type="region of interest" description="Disordered" evidence="1">
    <location>
        <begin position="182"/>
        <end position="203"/>
    </location>
</feature>
<evidence type="ECO:0000313" key="3">
    <source>
        <dbReference type="Proteomes" id="UP000035085"/>
    </source>
</evidence>
<reference evidence="3" key="1">
    <citation type="submission" date="2015-02" db="EMBL/GenBank/DDBJ databases">
        <title>Complete Genome Sequencing of Pandoraea vervacti NS15 sp. nov.</title>
        <authorList>
            <person name="Chan K.-G."/>
        </authorList>
    </citation>
    <scope>NUCLEOTIDE SEQUENCE [LARGE SCALE GENOMIC DNA]</scope>
    <source>
        <strain evidence="3">NS15</strain>
    </source>
</reference>
<feature type="region of interest" description="Disordered" evidence="1">
    <location>
        <begin position="24"/>
        <end position="63"/>
    </location>
</feature>